<gene>
    <name evidence="1" type="ORF">L2E82_20532</name>
</gene>
<accession>A0ACB9DTN7</accession>
<keyword evidence="2" id="KW-1185">Reference proteome</keyword>
<organism evidence="1 2">
    <name type="scientific">Cichorium intybus</name>
    <name type="common">Chicory</name>
    <dbReference type="NCBI Taxonomy" id="13427"/>
    <lineage>
        <taxon>Eukaryota</taxon>
        <taxon>Viridiplantae</taxon>
        <taxon>Streptophyta</taxon>
        <taxon>Embryophyta</taxon>
        <taxon>Tracheophyta</taxon>
        <taxon>Spermatophyta</taxon>
        <taxon>Magnoliopsida</taxon>
        <taxon>eudicotyledons</taxon>
        <taxon>Gunneridae</taxon>
        <taxon>Pentapetalae</taxon>
        <taxon>asterids</taxon>
        <taxon>campanulids</taxon>
        <taxon>Asterales</taxon>
        <taxon>Asteraceae</taxon>
        <taxon>Cichorioideae</taxon>
        <taxon>Cichorieae</taxon>
        <taxon>Cichoriinae</taxon>
        <taxon>Cichorium</taxon>
    </lineage>
</organism>
<reference evidence="2" key="1">
    <citation type="journal article" date="2022" name="Mol. Ecol. Resour.">
        <title>The genomes of chicory, endive, great burdock and yacon provide insights into Asteraceae palaeo-polyploidization history and plant inulin production.</title>
        <authorList>
            <person name="Fan W."/>
            <person name="Wang S."/>
            <person name="Wang H."/>
            <person name="Wang A."/>
            <person name="Jiang F."/>
            <person name="Liu H."/>
            <person name="Zhao H."/>
            <person name="Xu D."/>
            <person name="Zhang Y."/>
        </authorList>
    </citation>
    <scope>NUCLEOTIDE SEQUENCE [LARGE SCALE GENOMIC DNA]</scope>
    <source>
        <strain evidence="2">cv. Punajuju</strain>
    </source>
</reference>
<comment type="caution">
    <text evidence="1">The sequence shown here is derived from an EMBL/GenBank/DDBJ whole genome shotgun (WGS) entry which is preliminary data.</text>
</comment>
<proteinExistence type="predicted"/>
<protein>
    <submittedName>
        <fullName evidence="1">Uncharacterized protein</fullName>
    </submittedName>
</protein>
<evidence type="ECO:0000313" key="2">
    <source>
        <dbReference type="Proteomes" id="UP001055811"/>
    </source>
</evidence>
<dbReference type="Proteomes" id="UP001055811">
    <property type="component" value="Linkage Group LG04"/>
</dbReference>
<reference evidence="1 2" key="2">
    <citation type="journal article" date="2022" name="Mol. Ecol. Resour.">
        <title>The genomes of chicory, endive, great burdock and yacon provide insights into Asteraceae paleo-polyploidization history and plant inulin production.</title>
        <authorList>
            <person name="Fan W."/>
            <person name="Wang S."/>
            <person name="Wang H."/>
            <person name="Wang A."/>
            <person name="Jiang F."/>
            <person name="Liu H."/>
            <person name="Zhao H."/>
            <person name="Xu D."/>
            <person name="Zhang Y."/>
        </authorList>
    </citation>
    <scope>NUCLEOTIDE SEQUENCE [LARGE SCALE GENOMIC DNA]</scope>
    <source>
        <strain evidence="2">cv. Punajuju</strain>
        <tissue evidence="1">Leaves</tissue>
    </source>
</reference>
<sequence>MAVLLEFMTFSSDFSINGSVWAMSASRDADGLTATISTPSLALAIELSVRNVAFDTSVKTLVRALEDSHGSGGWFFSIGFDKEL</sequence>
<dbReference type="EMBL" id="CM042012">
    <property type="protein sequence ID" value="KAI3749912.1"/>
    <property type="molecule type" value="Genomic_DNA"/>
</dbReference>
<evidence type="ECO:0000313" key="1">
    <source>
        <dbReference type="EMBL" id="KAI3749912.1"/>
    </source>
</evidence>
<name>A0ACB9DTN7_CICIN</name>